<reference evidence="10 11" key="1">
    <citation type="submission" date="2018-03" db="EMBL/GenBank/DDBJ databases">
        <title>Genome sequence of Clostridium vincentii DSM 10228.</title>
        <authorList>
            <person name="Poehlein A."/>
            <person name="Daniel R."/>
        </authorList>
    </citation>
    <scope>NUCLEOTIDE SEQUENCE [LARGE SCALE GENOMIC DNA]</scope>
    <source>
        <strain evidence="10 11">DSM 10228</strain>
    </source>
</reference>
<feature type="transmembrane region" description="Helical" evidence="7">
    <location>
        <begin position="137"/>
        <end position="170"/>
    </location>
</feature>
<evidence type="ECO:0000256" key="1">
    <source>
        <dbReference type="ARBA" id="ARBA00004651"/>
    </source>
</evidence>
<keyword evidence="4 10" id="KW-0067">ATP-binding</keyword>
<dbReference type="CDD" id="cd18549">
    <property type="entry name" value="ABC_6TM_YwjA_like"/>
    <property type="match status" value="1"/>
</dbReference>
<accession>A0A2T0BDF5</accession>
<keyword evidence="11" id="KW-1185">Reference proteome</keyword>
<dbReference type="Gene3D" id="1.20.1560.10">
    <property type="entry name" value="ABC transporter type 1, transmembrane domain"/>
    <property type="match status" value="1"/>
</dbReference>
<keyword evidence="6 7" id="KW-0472">Membrane</keyword>
<dbReference type="RefSeq" id="WP_106060084.1">
    <property type="nucleotide sequence ID" value="NZ_PVXQ01000022.1"/>
</dbReference>
<keyword evidence="3" id="KW-0547">Nucleotide-binding</keyword>
<evidence type="ECO:0000313" key="11">
    <source>
        <dbReference type="Proteomes" id="UP000239471"/>
    </source>
</evidence>
<dbReference type="Pfam" id="PF00005">
    <property type="entry name" value="ABC_tran"/>
    <property type="match status" value="1"/>
</dbReference>
<dbReference type="Gene3D" id="3.40.50.300">
    <property type="entry name" value="P-loop containing nucleotide triphosphate hydrolases"/>
    <property type="match status" value="1"/>
</dbReference>
<dbReference type="InterPro" id="IPR027417">
    <property type="entry name" value="P-loop_NTPase"/>
</dbReference>
<keyword evidence="5 7" id="KW-1133">Transmembrane helix</keyword>
<protein>
    <submittedName>
        <fullName evidence="10">Putative multidrug export ATP-binding/permease protein</fullName>
        <ecNumber evidence="10">3.6.3.-</ecNumber>
    </submittedName>
</protein>
<dbReference type="InterPro" id="IPR003439">
    <property type="entry name" value="ABC_transporter-like_ATP-bd"/>
</dbReference>
<evidence type="ECO:0000256" key="7">
    <source>
        <dbReference type="SAM" id="Phobius"/>
    </source>
</evidence>
<dbReference type="PANTHER" id="PTHR43394:SF1">
    <property type="entry name" value="ATP-BINDING CASSETTE SUB-FAMILY B MEMBER 10, MITOCHONDRIAL"/>
    <property type="match status" value="1"/>
</dbReference>
<dbReference type="Pfam" id="PF00664">
    <property type="entry name" value="ABC_membrane"/>
    <property type="match status" value="1"/>
</dbReference>
<dbReference type="GO" id="GO:0016887">
    <property type="term" value="F:ATP hydrolysis activity"/>
    <property type="evidence" value="ECO:0007669"/>
    <property type="project" value="InterPro"/>
</dbReference>
<dbReference type="FunFam" id="3.40.50.300:FF:000218">
    <property type="entry name" value="Multidrug ABC transporter ATP-binding protein"/>
    <property type="match status" value="1"/>
</dbReference>
<dbReference type="SUPFAM" id="SSF90123">
    <property type="entry name" value="ABC transporter transmembrane region"/>
    <property type="match status" value="1"/>
</dbReference>
<dbReference type="PROSITE" id="PS50929">
    <property type="entry name" value="ABC_TM1F"/>
    <property type="match status" value="1"/>
</dbReference>
<dbReference type="PROSITE" id="PS50893">
    <property type="entry name" value="ABC_TRANSPORTER_2"/>
    <property type="match status" value="1"/>
</dbReference>
<feature type="transmembrane region" description="Helical" evidence="7">
    <location>
        <begin position="15"/>
        <end position="33"/>
    </location>
</feature>
<dbReference type="InterPro" id="IPR011527">
    <property type="entry name" value="ABC1_TM_dom"/>
</dbReference>
<evidence type="ECO:0000256" key="4">
    <source>
        <dbReference type="ARBA" id="ARBA00022840"/>
    </source>
</evidence>
<comment type="subcellular location">
    <subcellularLocation>
        <location evidence="1">Cell membrane</location>
        <topology evidence="1">Multi-pass membrane protein</topology>
    </subcellularLocation>
</comment>
<proteinExistence type="predicted"/>
<dbReference type="GO" id="GO:0005886">
    <property type="term" value="C:plasma membrane"/>
    <property type="evidence" value="ECO:0007669"/>
    <property type="project" value="UniProtKB-SubCell"/>
</dbReference>
<evidence type="ECO:0000259" key="9">
    <source>
        <dbReference type="PROSITE" id="PS50929"/>
    </source>
</evidence>
<evidence type="ECO:0000313" key="10">
    <source>
        <dbReference type="EMBL" id="PRR81914.1"/>
    </source>
</evidence>
<keyword evidence="10" id="KW-0378">Hydrolase</keyword>
<dbReference type="GO" id="GO:0005524">
    <property type="term" value="F:ATP binding"/>
    <property type="evidence" value="ECO:0007669"/>
    <property type="project" value="UniProtKB-KW"/>
</dbReference>
<dbReference type="InterPro" id="IPR003593">
    <property type="entry name" value="AAA+_ATPase"/>
</dbReference>
<dbReference type="PROSITE" id="PS00211">
    <property type="entry name" value="ABC_TRANSPORTER_1"/>
    <property type="match status" value="1"/>
</dbReference>
<feature type="domain" description="ABC transmembrane type-1" evidence="9">
    <location>
        <begin position="17"/>
        <end position="299"/>
    </location>
</feature>
<dbReference type="AlphaFoldDB" id="A0A2T0BDF5"/>
<dbReference type="Proteomes" id="UP000239471">
    <property type="component" value="Unassembled WGS sequence"/>
</dbReference>
<feature type="transmembrane region" description="Helical" evidence="7">
    <location>
        <begin position="53"/>
        <end position="74"/>
    </location>
</feature>
<dbReference type="InterPro" id="IPR039421">
    <property type="entry name" value="Type_1_exporter"/>
</dbReference>
<dbReference type="OrthoDB" id="9762778at2"/>
<evidence type="ECO:0000256" key="5">
    <source>
        <dbReference type="ARBA" id="ARBA00022989"/>
    </source>
</evidence>
<dbReference type="InterPro" id="IPR017871">
    <property type="entry name" value="ABC_transporter-like_CS"/>
</dbReference>
<gene>
    <name evidence="10" type="ORF">CLVI_21220</name>
</gene>
<dbReference type="PANTHER" id="PTHR43394">
    <property type="entry name" value="ATP-DEPENDENT PERMEASE MDL1, MITOCHONDRIAL"/>
    <property type="match status" value="1"/>
</dbReference>
<organism evidence="10 11">
    <name type="scientific">Clostridium vincentii</name>
    <dbReference type="NCBI Taxonomy" id="52704"/>
    <lineage>
        <taxon>Bacteria</taxon>
        <taxon>Bacillati</taxon>
        <taxon>Bacillota</taxon>
        <taxon>Clostridia</taxon>
        <taxon>Eubacteriales</taxon>
        <taxon>Clostridiaceae</taxon>
        <taxon>Clostridium</taxon>
    </lineage>
</organism>
<sequence length="568" mass="64549">MFRKFIGFYRPYKKLFIFDLLAALIVALCELVYPMMTRELVDNSIPNKNLRMIGVFAIVLIILFVIKAICGYFMQYWGHVVGVRMQGDMRKEIFSHIQRLPNTYFDNNKTGDIMSRIIHDLMDISELAHHGPEDLFISFVMLIGSFAVLCTINVPLTLIIFACIPLIVIFTIQQRKRMSKAFLKTRVKTGAVNATLENSISGIRVAKAFASHDYEEEKFEEGNSSFMRAREKAYKTMAQYFSGANFSIDILNYVVLIVGGLFTLNGQIGIGDYIAYLLYTKIFIEPIKKLVNFMEQYQNGMTGFQRYIEILQEEKEKEKKDAKTLTDVKGKITFNNAIFSYENNKIIDGLSLTIEAGKTLALVGPSGGGKTTFCNLIPRFYDLDQGDILIDDKSIYDFTINSLRENVGIVQQEVFLFDGTIKENIRYGSFNASDEEVYKSAKRANIHDFILGLEDGYDTYIGERGVKLSGGQKQRVSIARVFLKNPPILILDEATSALDNTTEYYIKKSLDELSKGRTTIVVAHRLSTIRNADEIIVLTDKGMQERGTHEELISLGGLYKDLYKFVEN</sequence>
<dbReference type="GO" id="GO:0015421">
    <property type="term" value="F:ABC-type oligopeptide transporter activity"/>
    <property type="evidence" value="ECO:0007669"/>
    <property type="project" value="TreeGrafter"/>
</dbReference>
<dbReference type="InterPro" id="IPR036640">
    <property type="entry name" value="ABC1_TM_sf"/>
</dbReference>
<name>A0A2T0BDF5_9CLOT</name>
<dbReference type="EC" id="3.6.3.-" evidence="10"/>
<keyword evidence="2 7" id="KW-0812">Transmembrane</keyword>
<dbReference type="EMBL" id="PVXQ01000022">
    <property type="protein sequence ID" value="PRR81914.1"/>
    <property type="molecule type" value="Genomic_DNA"/>
</dbReference>
<dbReference type="SUPFAM" id="SSF52540">
    <property type="entry name" value="P-loop containing nucleoside triphosphate hydrolases"/>
    <property type="match status" value="1"/>
</dbReference>
<evidence type="ECO:0000259" key="8">
    <source>
        <dbReference type="PROSITE" id="PS50893"/>
    </source>
</evidence>
<evidence type="ECO:0000256" key="2">
    <source>
        <dbReference type="ARBA" id="ARBA00022692"/>
    </source>
</evidence>
<evidence type="ECO:0000256" key="3">
    <source>
        <dbReference type="ARBA" id="ARBA00022741"/>
    </source>
</evidence>
<evidence type="ECO:0000256" key="6">
    <source>
        <dbReference type="ARBA" id="ARBA00023136"/>
    </source>
</evidence>
<dbReference type="SMART" id="SM00382">
    <property type="entry name" value="AAA"/>
    <property type="match status" value="1"/>
</dbReference>
<feature type="domain" description="ABC transporter" evidence="8">
    <location>
        <begin position="332"/>
        <end position="565"/>
    </location>
</feature>
<comment type="caution">
    <text evidence="10">The sequence shown here is derived from an EMBL/GenBank/DDBJ whole genome shotgun (WGS) entry which is preliminary data.</text>
</comment>